<gene>
    <name evidence="16" type="ORF">ENJ12_08415</name>
</gene>
<dbReference type="NCBIfam" id="NF004388">
    <property type="entry name" value="PRK05749.1-4"/>
    <property type="match status" value="1"/>
</dbReference>
<dbReference type="Pfam" id="PF00534">
    <property type="entry name" value="Glycos_transf_1"/>
    <property type="match status" value="1"/>
</dbReference>
<dbReference type="GO" id="GO:0009244">
    <property type="term" value="P:lipopolysaccharide core region biosynthetic process"/>
    <property type="evidence" value="ECO:0007669"/>
    <property type="project" value="UniProtKB-UniRule"/>
</dbReference>
<dbReference type="EMBL" id="DRLF01000294">
    <property type="protein sequence ID" value="HEC06859.1"/>
    <property type="molecule type" value="Genomic_DNA"/>
</dbReference>
<evidence type="ECO:0000256" key="5">
    <source>
        <dbReference type="ARBA" id="ARBA00019077"/>
    </source>
</evidence>
<dbReference type="EC" id="2.4.99.12" evidence="4 13"/>
<keyword evidence="7 13" id="KW-0808">Transferase</keyword>
<organism evidence="16">
    <name type="scientific">Thiolapillus brandeum</name>
    <dbReference type="NCBI Taxonomy" id="1076588"/>
    <lineage>
        <taxon>Bacteria</taxon>
        <taxon>Pseudomonadati</taxon>
        <taxon>Pseudomonadota</taxon>
        <taxon>Gammaproteobacteria</taxon>
        <taxon>Chromatiales</taxon>
        <taxon>Sedimenticolaceae</taxon>
        <taxon>Thiolapillus</taxon>
    </lineage>
</organism>
<dbReference type="InterPro" id="IPR039901">
    <property type="entry name" value="Kdotransferase"/>
</dbReference>
<feature type="domain" description="3-deoxy-D-manno-octulosonic-acid transferase N-terminal" evidence="15">
    <location>
        <begin position="32"/>
        <end position="210"/>
    </location>
</feature>
<keyword evidence="6" id="KW-0472">Membrane</keyword>
<feature type="domain" description="Glycosyl transferase family 1" evidence="14">
    <location>
        <begin position="295"/>
        <end position="398"/>
    </location>
</feature>
<keyword evidence="8" id="KW-0735">Signal-anchor</keyword>
<sequence length="436" mass="48886">MRLIYTPLLYLMLPFVLLRLLWRSSKSPEYGKRWGERMGFFIGKPAAGGVWIHAVSVGEVQAIEPLVKHLQQHWPALSLTITTSTPTGSERVRLLFGQDVFHVYYPYDLPAAVRCFLDRIQPRLLVMVETEIWPNMLRLCREQQVPTLLANGRLSARSARRYGYLRKFSQKVFGMIDAVAAQSEADARRFIDLGVPQERVRVTGSIKFDMRIPASVQEQTQVVRRVWGDRPVWVAASTHEGEEELVLAAHRKILAQIPSALLVLVPRHPERFERVAMLVQRLGFSLLRRSSERACDQQTQVFLGDTMGELPVFLGVADVAFIGGSLVKVGGHNMLEAAAQGVPVLFGPHVFNFSAIARLLRDQGAGVMVQDIEELSEQVAAWLQDASERSRVGEHGRQAVEQNRGALQHLVNMVDGFLQEDRGAPASSAQNEKREG</sequence>
<evidence type="ECO:0000256" key="13">
    <source>
        <dbReference type="RuleBase" id="RU365103"/>
    </source>
</evidence>
<comment type="caution">
    <text evidence="16">The sequence shown here is derived from an EMBL/GenBank/DDBJ whole genome shotgun (WGS) entry which is preliminary data.</text>
</comment>
<evidence type="ECO:0000256" key="8">
    <source>
        <dbReference type="ARBA" id="ARBA00022968"/>
    </source>
</evidence>
<dbReference type="Proteomes" id="UP000886339">
    <property type="component" value="Unassembled WGS sequence"/>
</dbReference>
<evidence type="ECO:0000259" key="14">
    <source>
        <dbReference type="Pfam" id="PF00534"/>
    </source>
</evidence>
<evidence type="ECO:0000256" key="7">
    <source>
        <dbReference type="ARBA" id="ARBA00022679"/>
    </source>
</evidence>
<dbReference type="SUPFAM" id="SSF53756">
    <property type="entry name" value="UDP-Glycosyltransferase/glycogen phosphorylase"/>
    <property type="match status" value="1"/>
</dbReference>
<dbReference type="InterPro" id="IPR038107">
    <property type="entry name" value="Glycos_transf_N_sf"/>
</dbReference>
<protein>
    <recommendedName>
        <fullName evidence="5 13">3-deoxy-D-manno-octulosonic acid transferase</fullName>
        <shortName evidence="13">Kdo transferase</shortName>
        <ecNumber evidence="4 13">2.4.99.12</ecNumber>
    </recommendedName>
    <alternativeName>
        <fullName evidence="9 13">Lipid IV(A) 3-deoxy-D-manno-octulosonic acid transferase</fullName>
    </alternativeName>
</protein>
<evidence type="ECO:0000256" key="12">
    <source>
        <dbReference type="PIRSR" id="PIRSR639901-2"/>
    </source>
</evidence>
<evidence type="ECO:0000256" key="3">
    <source>
        <dbReference type="ARBA" id="ARBA00006380"/>
    </source>
</evidence>
<comment type="function">
    <text evidence="13">Involved in lipopolysaccharide (LPS) biosynthesis. Catalyzes the transfer of 3-deoxy-D-manno-octulosonate (Kdo) residue(s) from CMP-Kdo to lipid IV(A), the tetraacyldisaccharide-1,4'-bisphosphate precursor of lipid A.</text>
</comment>
<reference evidence="16" key="1">
    <citation type="journal article" date="2020" name="mSystems">
        <title>Genome- and Community-Level Interaction Insights into Carbon Utilization and Element Cycling Functions of Hydrothermarchaeota in Hydrothermal Sediment.</title>
        <authorList>
            <person name="Zhou Z."/>
            <person name="Liu Y."/>
            <person name="Xu W."/>
            <person name="Pan J."/>
            <person name="Luo Z.H."/>
            <person name="Li M."/>
        </authorList>
    </citation>
    <scope>NUCLEOTIDE SEQUENCE [LARGE SCALE GENOMIC DNA]</scope>
    <source>
        <strain evidence="16">HyVt-458</strain>
    </source>
</reference>
<comment type="subcellular location">
    <subcellularLocation>
        <location evidence="1">Cell inner membrane</location>
        <topology evidence="1">Single-pass membrane protein</topology>
        <orientation evidence="1">Cytoplasmic side</orientation>
    </subcellularLocation>
    <subcellularLocation>
        <location evidence="13">Cell membrane</location>
    </subcellularLocation>
</comment>
<keyword evidence="13" id="KW-1003">Cell membrane</keyword>
<feature type="site" description="Transition state stabilizer" evidence="12">
    <location>
        <position position="207"/>
    </location>
</feature>
<proteinExistence type="inferred from homology"/>
<evidence type="ECO:0000256" key="9">
    <source>
        <dbReference type="ARBA" id="ARBA00031445"/>
    </source>
</evidence>
<feature type="active site" description="Proton acceptor" evidence="11">
    <location>
        <position position="59"/>
    </location>
</feature>
<evidence type="ECO:0000256" key="1">
    <source>
        <dbReference type="ARBA" id="ARBA00004388"/>
    </source>
</evidence>
<dbReference type="GO" id="GO:0043842">
    <property type="term" value="F:Kdo transferase activity"/>
    <property type="evidence" value="ECO:0007669"/>
    <property type="project" value="UniProtKB-EC"/>
</dbReference>
<comment type="pathway">
    <text evidence="2 13">Bacterial outer membrane biogenesis; LPS core biosynthesis.</text>
</comment>
<dbReference type="Gene3D" id="3.40.50.11720">
    <property type="entry name" value="3-Deoxy-D-manno-octulosonic-acid transferase, N-terminal domain"/>
    <property type="match status" value="1"/>
</dbReference>
<keyword evidence="8" id="KW-0812">Transmembrane</keyword>
<dbReference type="Gene3D" id="3.40.50.2000">
    <property type="entry name" value="Glycogen Phosphorylase B"/>
    <property type="match status" value="1"/>
</dbReference>
<evidence type="ECO:0000256" key="11">
    <source>
        <dbReference type="PIRSR" id="PIRSR639901-1"/>
    </source>
</evidence>
<dbReference type="PANTHER" id="PTHR42755:SF1">
    <property type="entry name" value="3-DEOXY-D-MANNO-OCTULOSONIC ACID TRANSFERASE, MITOCHONDRIAL-RELATED"/>
    <property type="match status" value="1"/>
</dbReference>
<dbReference type="InterPro" id="IPR001296">
    <property type="entry name" value="Glyco_trans_1"/>
</dbReference>
<feature type="site" description="Transition state stabilizer" evidence="12">
    <location>
        <position position="129"/>
    </location>
</feature>
<dbReference type="PANTHER" id="PTHR42755">
    <property type="entry name" value="3-DEOXY-MANNO-OCTULOSONATE CYTIDYLYLTRANSFERASE"/>
    <property type="match status" value="1"/>
</dbReference>
<comment type="catalytic activity">
    <reaction evidence="10 13">
        <text>lipid IVA (E. coli) + CMP-3-deoxy-beta-D-manno-octulosonate = alpha-Kdo-(2-&gt;6)-lipid IVA (E. coli) + CMP + H(+)</text>
        <dbReference type="Rhea" id="RHEA:28066"/>
        <dbReference type="ChEBI" id="CHEBI:15378"/>
        <dbReference type="ChEBI" id="CHEBI:58603"/>
        <dbReference type="ChEBI" id="CHEBI:60364"/>
        <dbReference type="ChEBI" id="CHEBI:60377"/>
        <dbReference type="ChEBI" id="CHEBI:85987"/>
        <dbReference type="EC" id="2.4.99.12"/>
    </reaction>
</comment>
<dbReference type="UniPathway" id="UPA00958"/>
<dbReference type="Pfam" id="PF04413">
    <property type="entry name" value="Glycos_transf_N"/>
    <property type="match status" value="1"/>
</dbReference>
<comment type="similarity">
    <text evidence="3">Belongs to the glycosyltransferase group 1 family. Glycosyltransferase 30 subfamily.</text>
</comment>
<dbReference type="FunFam" id="3.40.50.2000:FF:000032">
    <property type="entry name" value="3-deoxy-D-manno-octulosonic acid transferase"/>
    <property type="match status" value="1"/>
</dbReference>
<keyword evidence="6" id="KW-0997">Cell inner membrane</keyword>
<evidence type="ECO:0000313" key="16">
    <source>
        <dbReference type="EMBL" id="HEC06859.1"/>
    </source>
</evidence>
<keyword evidence="13" id="KW-0448">Lipopolysaccharide biosynthesis</keyword>
<evidence type="ECO:0000256" key="2">
    <source>
        <dbReference type="ARBA" id="ARBA00004713"/>
    </source>
</evidence>
<dbReference type="AlphaFoldDB" id="A0A831WD91"/>
<name>A0A831WD91_9GAMM</name>
<evidence type="ECO:0000256" key="10">
    <source>
        <dbReference type="ARBA" id="ARBA00049183"/>
    </source>
</evidence>
<dbReference type="GO" id="GO:0005886">
    <property type="term" value="C:plasma membrane"/>
    <property type="evidence" value="ECO:0007669"/>
    <property type="project" value="UniProtKB-SubCell"/>
</dbReference>
<evidence type="ECO:0000256" key="6">
    <source>
        <dbReference type="ARBA" id="ARBA00022519"/>
    </source>
</evidence>
<dbReference type="FunFam" id="3.40.50.11720:FF:000001">
    <property type="entry name" value="3-deoxy-D-manno-octulosonic acid transferase"/>
    <property type="match status" value="1"/>
</dbReference>
<evidence type="ECO:0000256" key="4">
    <source>
        <dbReference type="ARBA" id="ARBA00012621"/>
    </source>
</evidence>
<dbReference type="InterPro" id="IPR007507">
    <property type="entry name" value="Glycos_transf_N"/>
</dbReference>
<evidence type="ECO:0000259" key="15">
    <source>
        <dbReference type="Pfam" id="PF04413"/>
    </source>
</evidence>
<dbReference type="GO" id="GO:0009245">
    <property type="term" value="P:lipid A biosynthetic process"/>
    <property type="evidence" value="ECO:0007669"/>
    <property type="project" value="TreeGrafter"/>
</dbReference>
<accession>A0A831WD91</accession>